<dbReference type="RefSeq" id="WP_090596909.1">
    <property type="nucleotide sequence ID" value="NZ_FNCS01000007.1"/>
</dbReference>
<dbReference type="InterPro" id="IPR039422">
    <property type="entry name" value="MarR/SlyA-like"/>
</dbReference>
<dbReference type="GO" id="GO:0003677">
    <property type="term" value="F:DNA binding"/>
    <property type="evidence" value="ECO:0007669"/>
    <property type="project" value="UniProtKB-KW"/>
</dbReference>
<evidence type="ECO:0000313" key="5">
    <source>
        <dbReference type="EMBL" id="SDG74615.1"/>
    </source>
</evidence>
<keyword evidence="1" id="KW-0805">Transcription regulation</keyword>
<dbReference type="PROSITE" id="PS01117">
    <property type="entry name" value="HTH_MARR_1"/>
    <property type="match status" value="1"/>
</dbReference>
<dbReference type="GO" id="GO:0006950">
    <property type="term" value="P:response to stress"/>
    <property type="evidence" value="ECO:0007669"/>
    <property type="project" value="TreeGrafter"/>
</dbReference>
<dbReference type="SUPFAM" id="SSF46785">
    <property type="entry name" value="Winged helix' DNA-binding domain"/>
    <property type="match status" value="1"/>
</dbReference>
<name>A0A1G7WRK7_9HYPH</name>
<dbReference type="OrthoDB" id="7949807at2"/>
<dbReference type="PRINTS" id="PR00598">
    <property type="entry name" value="HTHMARR"/>
</dbReference>
<dbReference type="STRING" id="440168.SAMN04487974_10775"/>
<keyword evidence="2 5" id="KW-0238">DNA-binding</keyword>
<dbReference type="Pfam" id="PF01047">
    <property type="entry name" value="MarR"/>
    <property type="match status" value="1"/>
</dbReference>
<organism evidence="5 6">
    <name type="scientific">Pelagibacterium luteolum</name>
    <dbReference type="NCBI Taxonomy" id="440168"/>
    <lineage>
        <taxon>Bacteria</taxon>
        <taxon>Pseudomonadati</taxon>
        <taxon>Pseudomonadota</taxon>
        <taxon>Alphaproteobacteria</taxon>
        <taxon>Hyphomicrobiales</taxon>
        <taxon>Devosiaceae</taxon>
        <taxon>Pelagibacterium</taxon>
    </lineage>
</organism>
<dbReference type="EMBL" id="FNCS01000007">
    <property type="protein sequence ID" value="SDG74615.1"/>
    <property type="molecule type" value="Genomic_DNA"/>
</dbReference>
<proteinExistence type="predicted"/>
<feature type="domain" description="HTH marR-type" evidence="4">
    <location>
        <begin position="14"/>
        <end position="146"/>
    </location>
</feature>
<dbReference type="AlphaFoldDB" id="A0A1G7WRK7"/>
<dbReference type="InterPro" id="IPR036390">
    <property type="entry name" value="WH_DNA-bd_sf"/>
</dbReference>
<dbReference type="SMART" id="SM00347">
    <property type="entry name" value="HTH_MARR"/>
    <property type="match status" value="1"/>
</dbReference>
<evidence type="ECO:0000256" key="3">
    <source>
        <dbReference type="ARBA" id="ARBA00023163"/>
    </source>
</evidence>
<evidence type="ECO:0000259" key="4">
    <source>
        <dbReference type="PROSITE" id="PS50995"/>
    </source>
</evidence>
<reference evidence="5 6" key="1">
    <citation type="submission" date="2016-10" db="EMBL/GenBank/DDBJ databases">
        <authorList>
            <person name="de Groot N.N."/>
        </authorList>
    </citation>
    <scope>NUCLEOTIDE SEQUENCE [LARGE SCALE GENOMIC DNA]</scope>
    <source>
        <strain evidence="5 6">CGMCC 1.10267</strain>
    </source>
</reference>
<dbReference type="InterPro" id="IPR000835">
    <property type="entry name" value="HTH_MarR-typ"/>
</dbReference>
<dbReference type="PANTHER" id="PTHR33164">
    <property type="entry name" value="TRANSCRIPTIONAL REGULATOR, MARR FAMILY"/>
    <property type="match status" value="1"/>
</dbReference>
<protein>
    <submittedName>
        <fullName evidence="5">DNA-binding transcriptional regulator, MarR family</fullName>
    </submittedName>
</protein>
<accession>A0A1G7WRK7</accession>
<dbReference type="InterPro" id="IPR023187">
    <property type="entry name" value="Tscrpt_reg_MarR-type_CS"/>
</dbReference>
<dbReference type="GO" id="GO:0003700">
    <property type="term" value="F:DNA-binding transcription factor activity"/>
    <property type="evidence" value="ECO:0007669"/>
    <property type="project" value="InterPro"/>
</dbReference>
<keyword evidence="3" id="KW-0804">Transcription</keyword>
<dbReference type="PANTHER" id="PTHR33164:SF89">
    <property type="entry name" value="MARR FAMILY REGULATORY PROTEIN"/>
    <property type="match status" value="1"/>
</dbReference>
<evidence type="ECO:0000313" key="6">
    <source>
        <dbReference type="Proteomes" id="UP000199495"/>
    </source>
</evidence>
<keyword evidence="6" id="KW-1185">Reference proteome</keyword>
<dbReference type="PROSITE" id="PS50995">
    <property type="entry name" value="HTH_MARR_2"/>
    <property type="match status" value="1"/>
</dbReference>
<evidence type="ECO:0000256" key="1">
    <source>
        <dbReference type="ARBA" id="ARBA00023015"/>
    </source>
</evidence>
<evidence type="ECO:0000256" key="2">
    <source>
        <dbReference type="ARBA" id="ARBA00023125"/>
    </source>
</evidence>
<sequence>MSNAAQTPVQSPSLANLGWALATLLREYQKQVEAALAGLPGGGRAFLVMSLVQRETCQSQIAIAERIGLDKTTLTYLLDGLEKEDLIRRVTDPNDRRSRHINLTPNGITALAGFSKAVEQVEHSILARLGEGEAAQFRAFLSKAAGLEGASAESIADQDDSAHICRTVIATDETC</sequence>
<dbReference type="InterPro" id="IPR036388">
    <property type="entry name" value="WH-like_DNA-bd_sf"/>
</dbReference>
<dbReference type="Gene3D" id="1.10.10.10">
    <property type="entry name" value="Winged helix-like DNA-binding domain superfamily/Winged helix DNA-binding domain"/>
    <property type="match status" value="1"/>
</dbReference>
<dbReference type="Proteomes" id="UP000199495">
    <property type="component" value="Unassembled WGS sequence"/>
</dbReference>
<gene>
    <name evidence="5" type="ORF">SAMN04487974_10775</name>
</gene>